<evidence type="ECO:0000313" key="2">
    <source>
        <dbReference type="EMBL" id="OIQ81803.1"/>
    </source>
</evidence>
<protein>
    <submittedName>
        <fullName evidence="2">Uncharacterized protein</fullName>
    </submittedName>
</protein>
<gene>
    <name evidence="2" type="ORF">GALL_364180</name>
</gene>
<accession>A0A1J5QWE5</accession>
<organism evidence="2">
    <name type="scientific">mine drainage metagenome</name>
    <dbReference type="NCBI Taxonomy" id="410659"/>
    <lineage>
        <taxon>unclassified sequences</taxon>
        <taxon>metagenomes</taxon>
        <taxon>ecological metagenomes</taxon>
    </lineage>
</organism>
<name>A0A1J5QWE5_9ZZZZ</name>
<evidence type="ECO:0000256" key="1">
    <source>
        <dbReference type="SAM" id="MobiDB-lite"/>
    </source>
</evidence>
<proteinExistence type="predicted"/>
<comment type="caution">
    <text evidence="2">The sequence shown here is derived from an EMBL/GenBank/DDBJ whole genome shotgun (WGS) entry which is preliminary data.</text>
</comment>
<dbReference type="EMBL" id="MLJW01000879">
    <property type="protein sequence ID" value="OIQ81803.1"/>
    <property type="molecule type" value="Genomic_DNA"/>
</dbReference>
<feature type="compositionally biased region" description="Low complexity" evidence="1">
    <location>
        <begin position="8"/>
        <end position="52"/>
    </location>
</feature>
<dbReference type="AlphaFoldDB" id="A0A1J5QWE5"/>
<sequence>MDISTMIPAAQASGPSPASGTHAGGPSPVAAASSFSAPATTPTHSTTPAVPADTLSQAVDKLNRQLAQNGAVKLTAGLDTGGSHPGQVPVELSDKLTQQVYFKYYVPATQVIQASEHADLGNNAKTGALLSAKA</sequence>
<feature type="region of interest" description="Disordered" evidence="1">
    <location>
        <begin position="1"/>
        <end position="52"/>
    </location>
</feature>
<reference evidence="2" key="1">
    <citation type="submission" date="2016-10" db="EMBL/GenBank/DDBJ databases">
        <title>Sequence of Gallionella enrichment culture.</title>
        <authorList>
            <person name="Poehlein A."/>
            <person name="Muehling M."/>
            <person name="Daniel R."/>
        </authorList>
    </citation>
    <scope>NUCLEOTIDE SEQUENCE</scope>
</reference>